<comment type="similarity">
    <text evidence="1">Belongs to the peptidase S1C family.</text>
</comment>
<keyword evidence="4" id="KW-0720">Serine protease</keyword>
<dbReference type="PRINTS" id="PR00834">
    <property type="entry name" value="PROTEASES2C"/>
</dbReference>
<keyword evidence="2" id="KW-0645">Protease</keyword>
<dbReference type="InterPro" id="IPR001478">
    <property type="entry name" value="PDZ"/>
</dbReference>
<comment type="caution">
    <text evidence="6">The sequence shown here is derived from an EMBL/GenBank/DDBJ whole genome shotgun (WGS) entry which is preliminary data.</text>
</comment>
<dbReference type="Pfam" id="PF13365">
    <property type="entry name" value="Trypsin_2"/>
    <property type="match status" value="1"/>
</dbReference>
<accession>A0AAW1R8X8</accession>
<dbReference type="PROSITE" id="PS50106">
    <property type="entry name" value="PDZ"/>
    <property type="match status" value="1"/>
</dbReference>
<dbReference type="SUPFAM" id="SSF50494">
    <property type="entry name" value="Trypsin-like serine proteases"/>
    <property type="match status" value="1"/>
</dbReference>
<dbReference type="GO" id="GO:0004252">
    <property type="term" value="F:serine-type endopeptidase activity"/>
    <property type="evidence" value="ECO:0007669"/>
    <property type="project" value="InterPro"/>
</dbReference>
<reference evidence="6 7" key="1">
    <citation type="journal article" date="2024" name="Nat. Commun.">
        <title>Phylogenomics reveals the evolutionary origins of lichenization in chlorophyte algae.</title>
        <authorList>
            <person name="Puginier C."/>
            <person name="Libourel C."/>
            <person name="Otte J."/>
            <person name="Skaloud P."/>
            <person name="Haon M."/>
            <person name="Grisel S."/>
            <person name="Petersen M."/>
            <person name="Berrin J.G."/>
            <person name="Delaux P.M."/>
            <person name="Dal Grande F."/>
            <person name="Keller J."/>
        </authorList>
    </citation>
    <scope>NUCLEOTIDE SEQUENCE [LARGE SCALE GENOMIC DNA]</scope>
    <source>
        <strain evidence="6 7">SAG 2043</strain>
    </source>
</reference>
<dbReference type="InterPro" id="IPR001940">
    <property type="entry name" value="Peptidase_S1C"/>
</dbReference>
<dbReference type="InterPro" id="IPR043504">
    <property type="entry name" value="Peptidase_S1_PA_chymotrypsin"/>
</dbReference>
<proteinExistence type="inferred from homology"/>
<feature type="domain" description="PDZ" evidence="5">
    <location>
        <begin position="286"/>
        <end position="357"/>
    </location>
</feature>
<dbReference type="Proteomes" id="UP001489004">
    <property type="component" value="Unassembled WGS sequence"/>
</dbReference>
<evidence type="ECO:0000259" key="5">
    <source>
        <dbReference type="PROSITE" id="PS50106"/>
    </source>
</evidence>
<dbReference type="FunFam" id="2.40.10.10:FF:000001">
    <property type="entry name" value="Periplasmic serine protease DegS"/>
    <property type="match status" value="1"/>
</dbReference>
<dbReference type="Pfam" id="PF13180">
    <property type="entry name" value="PDZ_2"/>
    <property type="match status" value="1"/>
</dbReference>
<dbReference type="Gene3D" id="2.30.42.10">
    <property type="match status" value="1"/>
</dbReference>
<dbReference type="Gene3D" id="2.40.10.10">
    <property type="entry name" value="Trypsin-like serine proteases"/>
    <property type="match status" value="2"/>
</dbReference>
<sequence length="397" mass="41996">MLLLARDVNSVCVSVSNRQHTHPWGHNLNPWRDCPRSAARPHHHTWAAACAILLGNALLTTPLDAAWARTRLTADEKNTIELFRENTPSVVYITNLAARRDAFTLDMLETPQGAGSGMVWDVQGHIVTNYHVIKGAAELQVTLPGGEDYAAKVVGVDEDKDVAVLQIERMEGKEKLHPVQLGTSSDLLVGQRVYAIGNPFGLDHSLTSGVISGTGREIQSGISGRPIQNVIQTDAAINPGNSGGPLLDSGGNLIGINTAIYSPSGANSGVGFAIPVDIVRSSVAQIIKFGKVVRPILGISFAPDQASEQLGVSGIMVLDAKANSPAGLAGIHGTSRDDFGRLVLGDVITALNGQRIKVSSDLYKALDKCGIGEEIDLEVLRGNSKQHVKVVLGSSSP</sequence>
<dbReference type="InterPro" id="IPR036034">
    <property type="entry name" value="PDZ_sf"/>
</dbReference>
<evidence type="ECO:0000256" key="3">
    <source>
        <dbReference type="ARBA" id="ARBA00022801"/>
    </source>
</evidence>
<evidence type="ECO:0000256" key="1">
    <source>
        <dbReference type="ARBA" id="ARBA00010541"/>
    </source>
</evidence>
<dbReference type="InterPro" id="IPR009003">
    <property type="entry name" value="Peptidase_S1_PA"/>
</dbReference>
<dbReference type="AlphaFoldDB" id="A0AAW1R8X8"/>
<evidence type="ECO:0000313" key="7">
    <source>
        <dbReference type="Proteomes" id="UP001489004"/>
    </source>
</evidence>
<gene>
    <name evidence="6" type="ORF">WJX72_010580</name>
</gene>
<evidence type="ECO:0000313" key="6">
    <source>
        <dbReference type="EMBL" id="KAK9830249.1"/>
    </source>
</evidence>
<name>A0AAW1R8X8_9CHLO</name>
<dbReference type="SUPFAM" id="SSF50156">
    <property type="entry name" value="PDZ domain-like"/>
    <property type="match status" value="1"/>
</dbReference>
<dbReference type="GO" id="GO:0006508">
    <property type="term" value="P:proteolysis"/>
    <property type="evidence" value="ECO:0007669"/>
    <property type="project" value="UniProtKB-KW"/>
</dbReference>
<dbReference type="PANTHER" id="PTHR43343">
    <property type="entry name" value="PEPTIDASE S12"/>
    <property type="match status" value="1"/>
</dbReference>
<organism evidence="6 7">
    <name type="scientific">[Myrmecia] bisecta</name>
    <dbReference type="NCBI Taxonomy" id="41462"/>
    <lineage>
        <taxon>Eukaryota</taxon>
        <taxon>Viridiplantae</taxon>
        <taxon>Chlorophyta</taxon>
        <taxon>core chlorophytes</taxon>
        <taxon>Trebouxiophyceae</taxon>
        <taxon>Trebouxiales</taxon>
        <taxon>Trebouxiaceae</taxon>
        <taxon>Myrmecia</taxon>
    </lineage>
</organism>
<dbReference type="PANTHER" id="PTHR43343:SF2">
    <property type="entry name" value="PDZ DOMAIN-CONTAINING PROTEIN"/>
    <property type="match status" value="1"/>
</dbReference>
<dbReference type="SMART" id="SM00228">
    <property type="entry name" value="PDZ"/>
    <property type="match status" value="1"/>
</dbReference>
<dbReference type="InterPro" id="IPR051201">
    <property type="entry name" value="Chloro_Bact_Ser_Proteases"/>
</dbReference>
<dbReference type="CDD" id="cd00990">
    <property type="entry name" value="cpPDZ_AtDEGP1-like"/>
    <property type="match status" value="1"/>
</dbReference>
<evidence type="ECO:0000256" key="4">
    <source>
        <dbReference type="ARBA" id="ARBA00022825"/>
    </source>
</evidence>
<protein>
    <recommendedName>
        <fullName evidence="5">PDZ domain-containing protein</fullName>
    </recommendedName>
</protein>
<evidence type="ECO:0000256" key="2">
    <source>
        <dbReference type="ARBA" id="ARBA00022670"/>
    </source>
</evidence>
<dbReference type="InterPro" id="IPR039382">
    <property type="entry name" value="DEGP1/8_PDZ_dom"/>
</dbReference>
<keyword evidence="7" id="KW-1185">Reference proteome</keyword>
<keyword evidence="3" id="KW-0378">Hydrolase</keyword>
<dbReference type="EMBL" id="JALJOR010000001">
    <property type="protein sequence ID" value="KAK9830249.1"/>
    <property type="molecule type" value="Genomic_DNA"/>
</dbReference>